<organism evidence="11 12">
    <name type="scientific">Acinetobacter calcoaceticus</name>
    <dbReference type="NCBI Taxonomy" id="471"/>
    <lineage>
        <taxon>Bacteria</taxon>
        <taxon>Pseudomonadati</taxon>
        <taxon>Pseudomonadota</taxon>
        <taxon>Gammaproteobacteria</taxon>
        <taxon>Moraxellales</taxon>
        <taxon>Moraxellaceae</taxon>
        <taxon>Acinetobacter</taxon>
        <taxon>Acinetobacter calcoaceticus/baumannii complex</taxon>
    </lineage>
</organism>
<evidence type="ECO:0000313" key="11">
    <source>
        <dbReference type="EMBL" id="TCM65166.1"/>
    </source>
</evidence>
<accession>A0A4R1XNF4</accession>
<evidence type="ECO:0000256" key="2">
    <source>
        <dbReference type="ARBA" id="ARBA00008064"/>
    </source>
</evidence>
<name>A0A4R1XNF4_ACICA</name>
<dbReference type="PROSITE" id="PS01151">
    <property type="entry name" value="FIMBRIAL_USHER"/>
    <property type="match status" value="1"/>
</dbReference>
<dbReference type="InterPro" id="IPR000015">
    <property type="entry name" value="Fimb_usher"/>
</dbReference>
<gene>
    <name evidence="11" type="ORF">EC844_1153</name>
</gene>
<dbReference type="GO" id="GO:0009297">
    <property type="term" value="P:pilus assembly"/>
    <property type="evidence" value="ECO:0007669"/>
    <property type="project" value="InterPro"/>
</dbReference>
<keyword evidence="12" id="KW-1185">Reference proteome</keyword>
<evidence type="ECO:0000256" key="5">
    <source>
        <dbReference type="ARBA" id="ARBA00022692"/>
    </source>
</evidence>
<dbReference type="SUPFAM" id="SSF141729">
    <property type="entry name" value="FimD N-terminal domain-like"/>
    <property type="match status" value="1"/>
</dbReference>
<keyword evidence="5 9" id="KW-0812">Transmembrane</keyword>
<dbReference type="Proteomes" id="UP000294963">
    <property type="component" value="Unassembled WGS sequence"/>
</dbReference>
<dbReference type="Pfam" id="PF13954">
    <property type="entry name" value="PapC_N"/>
    <property type="match status" value="1"/>
</dbReference>
<evidence type="ECO:0000256" key="7">
    <source>
        <dbReference type="ARBA" id="ARBA00023136"/>
    </source>
</evidence>
<evidence type="ECO:0000256" key="3">
    <source>
        <dbReference type="ARBA" id="ARBA00022448"/>
    </source>
</evidence>
<evidence type="ECO:0000313" key="12">
    <source>
        <dbReference type="Proteomes" id="UP000294963"/>
    </source>
</evidence>
<keyword evidence="7 9" id="KW-0472">Membrane</keyword>
<dbReference type="InterPro" id="IPR037224">
    <property type="entry name" value="PapC_N_sf"/>
</dbReference>
<keyword evidence="3 9" id="KW-0813">Transport</keyword>
<evidence type="ECO:0000256" key="6">
    <source>
        <dbReference type="ARBA" id="ARBA00022729"/>
    </source>
</evidence>
<evidence type="ECO:0000256" key="9">
    <source>
        <dbReference type="RuleBase" id="RU003884"/>
    </source>
</evidence>
<comment type="caution">
    <text evidence="11">The sequence shown here is derived from an EMBL/GenBank/DDBJ whole genome shotgun (WGS) entry which is preliminary data.</text>
</comment>
<dbReference type="EMBL" id="SLVJ01000015">
    <property type="protein sequence ID" value="TCM65166.1"/>
    <property type="molecule type" value="Genomic_DNA"/>
</dbReference>
<dbReference type="Gene3D" id="2.60.40.3110">
    <property type="match status" value="1"/>
</dbReference>
<dbReference type="OrthoDB" id="6554712at2"/>
<dbReference type="PANTHER" id="PTHR30451:SF21">
    <property type="entry name" value="FIMBRIAL USHER DOMAIN-CONTAINING PROTEIN YDET-RELATED"/>
    <property type="match status" value="1"/>
</dbReference>
<feature type="domain" description="PapC N-terminal" evidence="10">
    <location>
        <begin position="30"/>
        <end position="179"/>
    </location>
</feature>
<reference evidence="11 12" key="1">
    <citation type="submission" date="2019-03" db="EMBL/GenBank/DDBJ databases">
        <title>Genomic analyses of the natural microbiome of Caenorhabditis elegans.</title>
        <authorList>
            <person name="Samuel B."/>
        </authorList>
    </citation>
    <scope>NUCLEOTIDE SEQUENCE [LARGE SCALE GENOMIC DNA]</scope>
    <source>
        <strain evidence="11 12">JUb89</strain>
    </source>
</reference>
<evidence type="ECO:0000256" key="1">
    <source>
        <dbReference type="ARBA" id="ARBA00004571"/>
    </source>
</evidence>
<comment type="subcellular location">
    <subcellularLocation>
        <location evidence="1 9">Cell outer membrane</location>
        <topology evidence="1 9">Multi-pass membrane protein</topology>
    </subcellularLocation>
</comment>
<dbReference type="PANTHER" id="PTHR30451">
    <property type="entry name" value="OUTER MEMBRANE USHER PROTEIN"/>
    <property type="match status" value="1"/>
</dbReference>
<dbReference type="GO" id="GO:0015473">
    <property type="term" value="F:fimbrial usher porin activity"/>
    <property type="evidence" value="ECO:0007669"/>
    <property type="project" value="InterPro"/>
</dbReference>
<protein>
    <submittedName>
        <fullName evidence="11">Pili synthesis usher PapC-like protein</fullName>
    </submittedName>
</protein>
<dbReference type="GO" id="GO:0009279">
    <property type="term" value="C:cell outer membrane"/>
    <property type="evidence" value="ECO:0007669"/>
    <property type="project" value="UniProtKB-SubCell"/>
</dbReference>
<evidence type="ECO:0000256" key="8">
    <source>
        <dbReference type="ARBA" id="ARBA00023237"/>
    </source>
</evidence>
<proteinExistence type="inferred from homology"/>
<evidence type="ECO:0000259" key="10">
    <source>
        <dbReference type="Pfam" id="PF13954"/>
    </source>
</evidence>
<sequence>MSISAIKCLPSALLIYSVCISQNIFAKDYYDPSLLRIGDDSHGVMSNEDLSIFESLDTPPGHYQIELYINKNKVEYRNVYLYSRVDQAQNKHLLPCLSLQDLKNYGIRLPKVQLIQLANSNQCVDLSEHDFIRSDLDMNSNTLSLKIPQSYIDTEKLLQFEQQYWDQGIPAVLVDYSFSQFNSRRNHQSYNSYFTNIRGGINYGAWRLNNYSNWIRNESGQSQWNNINTTLSRNIQSIKGELSLGNVYTASTLFDGIKINGVKLQSDRQMQPISSASYAPGINGIADAESIITIKQNDQVIYKKAVAAGPFYITDYYPMSSGGNLFVDIESMDGIKKQLIVPFSSMSILERKGNFNYHFASGQYQSNDQNDDEYIHQADLFYGATDYVTLSTGVQASIKYKAFSLGTGLNLGSMGATSLNVIHSESTTREQKFRGNAFKLNYNKVFTPTNTNVTLVGYKHFDDTYMSFTEAMAYDELNNKDRKLKNEFTAALTQTLPNQWGSLNLSSTIYQYSQNRNTRSFNLGYSLSRNQFNYGVYYRYFDGESVNDLRSSGKYDLSFNISFPLSFKSRPIYSSYNLSRSSEGGSYTPQWFSWRTFTSIMGYLSGL</sequence>
<keyword evidence="4 9" id="KW-1029">Fimbrium biogenesis</keyword>
<keyword evidence="8 9" id="KW-0998">Cell outer membrane</keyword>
<dbReference type="InterPro" id="IPR025885">
    <property type="entry name" value="PapC_N"/>
</dbReference>
<dbReference type="Gene3D" id="3.10.20.410">
    <property type="match status" value="1"/>
</dbReference>
<evidence type="ECO:0000256" key="4">
    <source>
        <dbReference type="ARBA" id="ARBA00022558"/>
    </source>
</evidence>
<dbReference type="InterPro" id="IPR018030">
    <property type="entry name" value="Fimbrial_membr_usher_CS"/>
</dbReference>
<dbReference type="AlphaFoldDB" id="A0A4R1XNF4"/>
<comment type="similarity">
    <text evidence="2 9">Belongs to the fimbrial export usher family.</text>
</comment>
<keyword evidence="6" id="KW-0732">Signal</keyword>
<dbReference type="Pfam" id="PF00577">
    <property type="entry name" value="Usher"/>
    <property type="match status" value="1"/>
</dbReference>